<dbReference type="Proteomes" id="UP001328107">
    <property type="component" value="Unassembled WGS sequence"/>
</dbReference>
<evidence type="ECO:0000259" key="4">
    <source>
        <dbReference type="PROSITE" id="PS51843"/>
    </source>
</evidence>
<keyword evidence="3" id="KW-0675">Receptor</keyword>
<keyword evidence="2" id="KW-0804">Transcription</keyword>
<dbReference type="InterPro" id="IPR035500">
    <property type="entry name" value="NHR-like_dom_sf"/>
</dbReference>
<evidence type="ECO:0000313" key="5">
    <source>
        <dbReference type="EMBL" id="GMR45788.1"/>
    </source>
</evidence>
<dbReference type="Gene3D" id="1.10.565.10">
    <property type="entry name" value="Retinoid X Receptor"/>
    <property type="match status" value="1"/>
</dbReference>
<organism evidence="5 6">
    <name type="scientific">Pristionchus mayeri</name>
    <dbReference type="NCBI Taxonomy" id="1317129"/>
    <lineage>
        <taxon>Eukaryota</taxon>
        <taxon>Metazoa</taxon>
        <taxon>Ecdysozoa</taxon>
        <taxon>Nematoda</taxon>
        <taxon>Chromadorea</taxon>
        <taxon>Rhabditida</taxon>
        <taxon>Rhabditina</taxon>
        <taxon>Diplogasteromorpha</taxon>
        <taxon>Diplogasteroidea</taxon>
        <taxon>Neodiplogasteridae</taxon>
        <taxon>Pristionchus</taxon>
    </lineage>
</organism>
<dbReference type="GO" id="GO:0005634">
    <property type="term" value="C:nucleus"/>
    <property type="evidence" value="ECO:0007669"/>
    <property type="project" value="TreeGrafter"/>
</dbReference>
<evidence type="ECO:0000256" key="2">
    <source>
        <dbReference type="ARBA" id="ARBA00023163"/>
    </source>
</evidence>
<feature type="non-terminal residue" evidence="5">
    <location>
        <position position="218"/>
    </location>
</feature>
<dbReference type="AlphaFoldDB" id="A0AAN5CK14"/>
<comment type="caution">
    <text evidence="5">The sequence shown here is derived from an EMBL/GenBank/DDBJ whole genome shotgun (WGS) entry which is preliminary data.</text>
</comment>
<dbReference type="PROSITE" id="PS51843">
    <property type="entry name" value="NR_LBD"/>
    <property type="match status" value="1"/>
</dbReference>
<proteinExistence type="predicted"/>
<dbReference type="SMART" id="SM00430">
    <property type="entry name" value="HOLI"/>
    <property type="match status" value="1"/>
</dbReference>
<feature type="domain" description="NR LBD" evidence="4">
    <location>
        <begin position="1"/>
        <end position="218"/>
    </location>
</feature>
<dbReference type="Pfam" id="PF00104">
    <property type="entry name" value="Hormone_recep"/>
    <property type="match status" value="1"/>
</dbReference>
<dbReference type="PANTHER" id="PTHR46011">
    <property type="entry name" value="NUCLEAR HORMONE RECEPTOR FAMILY MEMBER NHR-86-RELATED"/>
    <property type="match status" value="1"/>
</dbReference>
<feature type="non-terminal residue" evidence="5">
    <location>
        <position position="1"/>
    </location>
</feature>
<dbReference type="GO" id="GO:0003700">
    <property type="term" value="F:DNA-binding transcription factor activity"/>
    <property type="evidence" value="ECO:0007669"/>
    <property type="project" value="TreeGrafter"/>
</dbReference>
<dbReference type="InterPro" id="IPR000536">
    <property type="entry name" value="Nucl_hrmn_rcpt_lig-bd"/>
</dbReference>
<dbReference type="EMBL" id="BTRK01000004">
    <property type="protein sequence ID" value="GMR45788.1"/>
    <property type="molecule type" value="Genomic_DNA"/>
</dbReference>
<dbReference type="PANTHER" id="PTHR46011:SF6">
    <property type="entry name" value="HIGH ZINC ACTIVATED NUCLEAR RECEPTOR PROTEIN"/>
    <property type="match status" value="1"/>
</dbReference>
<name>A0AAN5CK14_9BILA</name>
<gene>
    <name evidence="5" type="ORF">PMAYCL1PPCAC_15983</name>
</gene>
<reference evidence="6" key="1">
    <citation type="submission" date="2022-10" db="EMBL/GenBank/DDBJ databases">
        <title>Genome assembly of Pristionchus species.</title>
        <authorList>
            <person name="Yoshida K."/>
            <person name="Sommer R.J."/>
        </authorList>
    </citation>
    <scope>NUCLEOTIDE SEQUENCE [LARGE SCALE GENOMIC DNA]</scope>
    <source>
        <strain evidence="6">RS5460</strain>
    </source>
</reference>
<accession>A0AAN5CK14</accession>
<evidence type="ECO:0000256" key="1">
    <source>
        <dbReference type="ARBA" id="ARBA00023015"/>
    </source>
</evidence>
<protein>
    <recommendedName>
        <fullName evidence="4">NR LBD domain-containing protein</fullName>
    </recommendedName>
</protein>
<evidence type="ECO:0000313" key="6">
    <source>
        <dbReference type="Proteomes" id="UP001328107"/>
    </source>
</evidence>
<evidence type="ECO:0000256" key="3">
    <source>
        <dbReference type="ARBA" id="ARBA00023170"/>
    </source>
</evidence>
<keyword evidence="6" id="KW-1185">Reference proteome</keyword>
<keyword evidence="1" id="KW-0805">Transcription regulation</keyword>
<sequence length="218" mass="25851">EFQPATFGSLEVSNRILLTAVLQFGASAFDEFSTFSLMDRWTLVKNFFSRYRVYEDNYRAEKAFKHDMHKTFGGYTMYFARDEIGHFFDDTPNSQNRLNCRVMGLSVQRQIHGARKHLRSLNMHHEEFLGVWAIMFWDTEGMEVSEEVMHASKVIKEAILKELESFYREKLNLEDFAPRLGELLTLLSEYEQRSDDVKQHFEILRLLNVFTDNTLMYR</sequence>
<dbReference type="SUPFAM" id="SSF48508">
    <property type="entry name" value="Nuclear receptor ligand-binding domain"/>
    <property type="match status" value="1"/>
</dbReference>